<dbReference type="InterPro" id="IPR001509">
    <property type="entry name" value="Epimerase_deHydtase"/>
</dbReference>
<proteinExistence type="predicted"/>
<reference evidence="3 4" key="1">
    <citation type="submission" date="2019-06" db="EMBL/GenBank/DDBJ databases">
        <title>Sequencing the genomes of 1000 actinobacteria strains.</title>
        <authorList>
            <person name="Klenk H.-P."/>
        </authorList>
    </citation>
    <scope>NUCLEOTIDE SEQUENCE [LARGE SCALE GENOMIC DNA]</scope>
    <source>
        <strain evidence="3 4">DSM 12362</strain>
    </source>
</reference>
<dbReference type="AlphaFoldDB" id="A0A543K850"/>
<evidence type="ECO:0000256" key="1">
    <source>
        <dbReference type="ARBA" id="ARBA00023027"/>
    </source>
</evidence>
<dbReference type="Gene3D" id="3.40.50.720">
    <property type="entry name" value="NAD(P)-binding Rossmann-like Domain"/>
    <property type="match status" value="1"/>
</dbReference>
<evidence type="ECO:0000259" key="2">
    <source>
        <dbReference type="Pfam" id="PF01370"/>
    </source>
</evidence>
<evidence type="ECO:0000313" key="4">
    <source>
        <dbReference type="Proteomes" id="UP000315133"/>
    </source>
</evidence>
<dbReference type="Proteomes" id="UP000315133">
    <property type="component" value="Unassembled WGS sequence"/>
</dbReference>
<sequence>MTSANILVTGAAGFIGSTLCQRLLDDGYSVTGVDSFTDYYSPELKQANARELLRNPAFKFLEEDVNVLTRDVSKFEGLDHIVHLAGQPGVRASWGSEFDLYTHANVSATQRLLEVARALPDLKSFVYASSSSVYGNAATFPSSEAGTTQPFSPYGVTKLAGEHLASLYASNFGVPTRSLRFFTVYGPRQRPDMAFTKFFRHILDGTPIPVYGDGTQLREFTFVDDVVDAVHRATVLPLTPGTVMNVSGGSTVSLKDVISLLKTDLSLDFDVRTLPSIAGDVRRTGGTTDVIRNLTGWRPLVPLADGLAKQWCWAQQTHKDGIHA</sequence>
<keyword evidence="4" id="KW-1185">Reference proteome</keyword>
<name>A0A543K850_9MICO</name>
<dbReference type="InterPro" id="IPR036291">
    <property type="entry name" value="NAD(P)-bd_dom_sf"/>
</dbReference>
<feature type="domain" description="NAD-dependent epimerase/dehydratase" evidence="2">
    <location>
        <begin position="6"/>
        <end position="235"/>
    </location>
</feature>
<accession>A0A543K850</accession>
<dbReference type="RefSeq" id="WP_141820800.1">
    <property type="nucleotide sequence ID" value="NZ_BAAAIL010000001.1"/>
</dbReference>
<dbReference type="PANTHER" id="PTHR43574">
    <property type="entry name" value="EPIMERASE-RELATED"/>
    <property type="match status" value="1"/>
</dbReference>
<dbReference type="Gene3D" id="3.90.25.10">
    <property type="entry name" value="UDP-galactose 4-epimerase, domain 1"/>
    <property type="match status" value="1"/>
</dbReference>
<dbReference type="OrthoDB" id="9801785at2"/>
<comment type="caution">
    <text evidence="3">The sequence shown here is derived from an EMBL/GenBank/DDBJ whole genome shotgun (WGS) entry which is preliminary data.</text>
</comment>
<dbReference type="PRINTS" id="PR01713">
    <property type="entry name" value="NUCEPIMERASE"/>
</dbReference>
<dbReference type="EMBL" id="VFPU01000002">
    <property type="protein sequence ID" value="TQM91266.1"/>
    <property type="molecule type" value="Genomic_DNA"/>
</dbReference>
<gene>
    <name evidence="3" type="ORF">FB476_3004</name>
</gene>
<dbReference type="Pfam" id="PF01370">
    <property type="entry name" value="Epimerase"/>
    <property type="match status" value="1"/>
</dbReference>
<evidence type="ECO:0000313" key="3">
    <source>
        <dbReference type="EMBL" id="TQM91266.1"/>
    </source>
</evidence>
<organism evidence="3 4">
    <name type="scientific">Ornithinimicrobium humiphilum</name>
    <dbReference type="NCBI Taxonomy" id="125288"/>
    <lineage>
        <taxon>Bacteria</taxon>
        <taxon>Bacillati</taxon>
        <taxon>Actinomycetota</taxon>
        <taxon>Actinomycetes</taxon>
        <taxon>Micrococcales</taxon>
        <taxon>Ornithinimicrobiaceae</taxon>
        <taxon>Ornithinimicrobium</taxon>
    </lineage>
</organism>
<dbReference type="SUPFAM" id="SSF51735">
    <property type="entry name" value="NAD(P)-binding Rossmann-fold domains"/>
    <property type="match status" value="1"/>
</dbReference>
<protein>
    <submittedName>
        <fullName evidence="3">Nucleoside-diphosphate-sugar epimerase</fullName>
    </submittedName>
</protein>
<keyword evidence="1" id="KW-0520">NAD</keyword>